<evidence type="ECO:0000259" key="2">
    <source>
        <dbReference type="Pfam" id="PF00244"/>
    </source>
</evidence>
<evidence type="ECO:0000313" key="4">
    <source>
        <dbReference type="Proteomes" id="UP001166674"/>
    </source>
</evidence>
<gene>
    <name evidence="3" type="ORF">SUZIE_214020</name>
</gene>
<dbReference type="InterPro" id="IPR036815">
    <property type="entry name" value="14-3-3_dom_sf"/>
</dbReference>
<dbReference type="SUPFAM" id="SSF48445">
    <property type="entry name" value="14-3-3 protein"/>
    <property type="match status" value="1"/>
</dbReference>
<dbReference type="AlphaFoldDB" id="A0AA41NJM2"/>
<comment type="similarity">
    <text evidence="1">Belongs to the 14-3-3 family.</text>
</comment>
<evidence type="ECO:0000256" key="1">
    <source>
        <dbReference type="ARBA" id="ARBA00006141"/>
    </source>
</evidence>
<reference evidence="3" key="1">
    <citation type="submission" date="2020-03" db="EMBL/GenBank/DDBJ databases">
        <title>Studies in the Genomics of Life Span.</title>
        <authorList>
            <person name="Glass D."/>
        </authorList>
    </citation>
    <scope>NUCLEOTIDE SEQUENCE</scope>
    <source>
        <strain evidence="3">SUZIE</strain>
        <tissue evidence="3">Muscle</tissue>
    </source>
</reference>
<comment type="caution">
    <text evidence="3">The sequence shown here is derived from an EMBL/GenBank/DDBJ whole genome shotgun (WGS) entry which is preliminary data.</text>
</comment>
<keyword evidence="4" id="KW-1185">Reference proteome</keyword>
<name>A0AA41NJM2_SCICA</name>
<dbReference type="InterPro" id="IPR023410">
    <property type="entry name" value="14-3-3_domain"/>
</dbReference>
<evidence type="ECO:0000313" key="3">
    <source>
        <dbReference type="EMBL" id="MBZ3891648.1"/>
    </source>
</evidence>
<proteinExistence type="inferred from homology"/>
<dbReference type="EMBL" id="JAATJV010451699">
    <property type="protein sequence ID" value="MBZ3891648.1"/>
    <property type="molecule type" value="Genomic_DNA"/>
</dbReference>
<dbReference type="Pfam" id="PF00244">
    <property type="entry name" value="14-3-3"/>
    <property type="match status" value="1"/>
</dbReference>
<protein>
    <submittedName>
        <fullName evidence="3">14-3-3 protein theta</fullName>
    </submittedName>
</protein>
<sequence>MLALLVLTRRGLCAALTKEKRKLIQKSKLAEQGKHYNHTVTCMKVVTKQGTQLPNEENILLLVACKSIFEGHTSAWRVISRIKQNTNTSDKKLQLIKYY</sequence>
<accession>A0AA41NJM2</accession>
<feature type="domain" description="14-3-3" evidence="2">
    <location>
        <begin position="27"/>
        <end position="99"/>
    </location>
</feature>
<dbReference type="PANTHER" id="PTHR18860">
    <property type="entry name" value="14-3-3 PROTEIN"/>
    <property type="match status" value="1"/>
</dbReference>
<dbReference type="InterPro" id="IPR000308">
    <property type="entry name" value="14-3-3"/>
</dbReference>
<dbReference type="Gene3D" id="1.20.190.20">
    <property type="entry name" value="14-3-3 domain"/>
    <property type="match status" value="1"/>
</dbReference>
<organism evidence="3 4">
    <name type="scientific">Sciurus carolinensis</name>
    <name type="common">Eastern gray squirrel</name>
    <dbReference type="NCBI Taxonomy" id="30640"/>
    <lineage>
        <taxon>Eukaryota</taxon>
        <taxon>Metazoa</taxon>
        <taxon>Chordata</taxon>
        <taxon>Craniata</taxon>
        <taxon>Vertebrata</taxon>
        <taxon>Euteleostomi</taxon>
        <taxon>Mammalia</taxon>
        <taxon>Eutheria</taxon>
        <taxon>Euarchontoglires</taxon>
        <taxon>Glires</taxon>
        <taxon>Rodentia</taxon>
        <taxon>Sciuromorpha</taxon>
        <taxon>Sciuridae</taxon>
        <taxon>Sciurinae</taxon>
        <taxon>Sciurini</taxon>
        <taxon>Sciurus</taxon>
    </lineage>
</organism>
<dbReference type="Proteomes" id="UP001166674">
    <property type="component" value="Unassembled WGS sequence"/>
</dbReference>